<dbReference type="GO" id="GO:0000447">
    <property type="term" value="P:endonucleolytic cleavage in ITS1 to separate SSU-rRNA from 5.8S rRNA and LSU-rRNA from tricistronic rRNA transcript (SSU-rRNA, 5.8S rRNA, LSU-rRNA)"/>
    <property type="evidence" value="ECO:0007669"/>
    <property type="project" value="TreeGrafter"/>
</dbReference>
<organism evidence="1 2">
    <name type="scientific">Oedothorax gibbosus</name>
    <dbReference type="NCBI Taxonomy" id="931172"/>
    <lineage>
        <taxon>Eukaryota</taxon>
        <taxon>Metazoa</taxon>
        <taxon>Ecdysozoa</taxon>
        <taxon>Arthropoda</taxon>
        <taxon>Chelicerata</taxon>
        <taxon>Arachnida</taxon>
        <taxon>Araneae</taxon>
        <taxon>Araneomorphae</taxon>
        <taxon>Entelegynae</taxon>
        <taxon>Araneoidea</taxon>
        <taxon>Linyphiidae</taxon>
        <taxon>Erigoninae</taxon>
        <taxon>Oedothorax</taxon>
    </lineage>
</organism>
<gene>
    <name evidence="1" type="ORF">JTE90_020707</name>
</gene>
<dbReference type="GO" id="GO:0000172">
    <property type="term" value="C:ribonuclease MRP complex"/>
    <property type="evidence" value="ECO:0007669"/>
    <property type="project" value="TreeGrafter"/>
</dbReference>
<dbReference type="EMBL" id="JAFNEN010000159">
    <property type="protein sequence ID" value="KAG8191457.1"/>
    <property type="molecule type" value="Genomic_DNA"/>
</dbReference>
<accession>A0AAV6V3V8</accession>
<keyword evidence="2" id="KW-1185">Reference proteome</keyword>
<evidence type="ECO:0000313" key="1">
    <source>
        <dbReference type="EMBL" id="KAG8191457.1"/>
    </source>
</evidence>
<dbReference type="Proteomes" id="UP000827092">
    <property type="component" value="Unassembled WGS sequence"/>
</dbReference>
<evidence type="ECO:0000313" key="2">
    <source>
        <dbReference type="Proteomes" id="UP000827092"/>
    </source>
</evidence>
<reference evidence="1 2" key="1">
    <citation type="journal article" date="2022" name="Nat. Ecol. Evol.">
        <title>A masculinizing supergene underlies an exaggerated male reproductive morph in a spider.</title>
        <authorList>
            <person name="Hendrickx F."/>
            <person name="De Corte Z."/>
            <person name="Sonet G."/>
            <person name="Van Belleghem S.M."/>
            <person name="Kostlbacher S."/>
            <person name="Vangestel C."/>
        </authorList>
    </citation>
    <scope>NUCLEOTIDE SEQUENCE [LARGE SCALE GENOMIC DNA]</scope>
    <source>
        <strain evidence="1">W744_W776</strain>
    </source>
</reference>
<dbReference type="GO" id="GO:0004526">
    <property type="term" value="F:ribonuclease P activity"/>
    <property type="evidence" value="ECO:0007669"/>
    <property type="project" value="TreeGrafter"/>
</dbReference>
<dbReference type="InterPro" id="IPR013893">
    <property type="entry name" value="RNase_P_Rpp40"/>
</dbReference>
<sequence>MQTFPPPNHRLVFSSMDLESLLKKINVFTSFPIYSIHLLVPGDEKIINNFTEKLMSPGKVYFIVKNISPSVFIQPDFIKHYIKTGFCHVFSANAHAENDNFLSIIPSGKLILSLDNDIASSLSLEKDYPSGQKNIVKRKKPRKSVYKIDLMSPNFIPGKKLYETVSTELNKLNHIKSDVMIKWEPKGDVCHQSIRTYFESIGHEIITFEPGFSHYPKFSVPIPKINFEEFDEETAEDVLEWVGTQICDINLSEEADSFVSQFRIAEPSEVLHRLQMSVYEGFYSGAHICDLLNEAKNLFVTHPEVSFLAVSIGGYQDCYIHRKGIV</sequence>
<dbReference type="GO" id="GO:0000171">
    <property type="term" value="F:ribonuclease MRP activity"/>
    <property type="evidence" value="ECO:0007669"/>
    <property type="project" value="TreeGrafter"/>
</dbReference>
<dbReference type="GO" id="GO:0030681">
    <property type="term" value="C:multimeric ribonuclease P complex"/>
    <property type="evidence" value="ECO:0007669"/>
    <property type="project" value="TreeGrafter"/>
</dbReference>
<comment type="caution">
    <text evidence="1">The sequence shown here is derived from an EMBL/GenBank/DDBJ whole genome shotgun (WGS) entry which is preliminary data.</text>
</comment>
<proteinExistence type="predicted"/>
<dbReference type="GO" id="GO:0001682">
    <property type="term" value="P:tRNA 5'-leader removal"/>
    <property type="evidence" value="ECO:0007669"/>
    <property type="project" value="InterPro"/>
</dbReference>
<dbReference type="PANTHER" id="PTHR15396">
    <property type="entry name" value="RIBONUCLEASE P PROTEIN SUBUNIT P40"/>
    <property type="match status" value="1"/>
</dbReference>
<name>A0AAV6V3V8_9ARAC</name>
<protein>
    <submittedName>
        <fullName evidence="1">Uncharacterized protein</fullName>
    </submittedName>
</protein>
<dbReference type="Pfam" id="PF08584">
    <property type="entry name" value="Ribonuc_P_40"/>
    <property type="match status" value="1"/>
</dbReference>
<dbReference type="PANTHER" id="PTHR15396:SF1">
    <property type="entry name" value="RIBONUCLEASE P PROTEIN SUBUNIT P40"/>
    <property type="match status" value="1"/>
</dbReference>
<dbReference type="AlphaFoldDB" id="A0AAV6V3V8"/>